<keyword evidence="2" id="KW-1185">Reference proteome</keyword>
<dbReference type="EMBL" id="KF740664">
    <property type="protein sequence ID" value="AHH01992.1"/>
    <property type="molecule type" value="Genomic_DNA"/>
</dbReference>
<dbReference type="Gene3D" id="2.60.120.40">
    <property type="match status" value="1"/>
</dbReference>
<dbReference type="RefSeq" id="YP_009001327.1">
    <property type="nucleotide sequence ID" value="NC_023423.1"/>
</dbReference>
<gene>
    <name evidence="1" type="ORF">pv_426</name>
</gene>
<dbReference type="InterPro" id="IPR008983">
    <property type="entry name" value="Tumour_necrosis_fac-like_dom"/>
</dbReference>
<proteinExistence type="predicted"/>
<organism evidence="1 2">
    <name type="scientific">Pithovirus sibericum</name>
    <dbReference type="NCBI Taxonomy" id="1450746"/>
    <lineage>
        <taxon>Viruses</taxon>
        <taxon>Pithoviruses</taxon>
        <taxon>Orthopithovirinae</taxon>
        <taxon>Alphapithovirus</taxon>
        <taxon>Alphapithovirus sibericum</taxon>
    </lineage>
</organism>
<name>W5S6N2_9VIRU</name>
<sequence length="177" mass="19358">MNSQVKIVLSPSPWPLIQTRVIEQAIPPPGPMYKPYFSASSGYVNGTNTINPGQSGQIVFQTSKIQGTTYQPSIGNYSITVPGGYSFKISLQISSRTLNNIPEAFSLSLLVNGVQIWQRDFQFKYSNGTLIIDSSFDLDYLGEFNSGDQISCSISNNGQGIIQLIPDKCIFFGSKIA</sequence>
<dbReference type="GeneID" id="18266453"/>
<evidence type="ECO:0000313" key="1">
    <source>
        <dbReference type="EMBL" id="AHH01992.1"/>
    </source>
</evidence>
<reference evidence="1 2" key="1">
    <citation type="journal article" date="2014" name="Proc. Natl. Acad. Sci. U.S.A.">
        <title>Thirty-thousand-year-old distant relative of giant icosahedral DNA viruses with a pandoravirus morphology.</title>
        <authorList>
            <person name="Legendre M."/>
            <person name="Bartoli J."/>
            <person name="Shmakova L."/>
            <person name="Jeudy S."/>
            <person name="Labadie K."/>
            <person name="Adrait A."/>
            <person name="Lescot M."/>
            <person name="Poirot O."/>
            <person name="Bertaux L."/>
            <person name="Bruley C."/>
            <person name="Coute Y."/>
            <person name="Rivkina E."/>
            <person name="Abergel C."/>
            <person name="Claverie J.M."/>
        </authorList>
    </citation>
    <scope>NUCLEOTIDE SEQUENCE [LARGE SCALE GENOMIC DNA]</scope>
    <source>
        <strain evidence="1">P1084-T</strain>
    </source>
</reference>
<evidence type="ECO:0000313" key="2">
    <source>
        <dbReference type="Proteomes" id="UP000202176"/>
    </source>
</evidence>
<dbReference type="KEGG" id="vg:18266453"/>
<dbReference type="SUPFAM" id="SSF49842">
    <property type="entry name" value="TNF-like"/>
    <property type="match status" value="1"/>
</dbReference>
<accession>W5S6N2</accession>
<dbReference type="Proteomes" id="UP000202176">
    <property type="component" value="Segment"/>
</dbReference>
<protein>
    <submittedName>
        <fullName evidence="1">Uncharacterized protein</fullName>
    </submittedName>
</protein>